<keyword evidence="4" id="KW-0813">Transport</keyword>
<keyword evidence="9" id="KW-0046">Antibiotic resistance</keyword>
<organism evidence="11 12">
    <name type="scientific">Peptostreptococcus canis</name>
    <dbReference type="NCBI Taxonomy" id="1159213"/>
    <lineage>
        <taxon>Bacteria</taxon>
        <taxon>Bacillati</taxon>
        <taxon>Bacillota</taxon>
        <taxon>Clostridia</taxon>
        <taxon>Peptostreptococcales</taxon>
        <taxon>Peptostreptococcaceae</taxon>
        <taxon>Peptostreptococcus</taxon>
    </lineage>
</organism>
<feature type="transmembrane region" description="Helical" evidence="10">
    <location>
        <begin position="268"/>
        <end position="290"/>
    </location>
</feature>
<evidence type="ECO:0000256" key="9">
    <source>
        <dbReference type="ARBA" id="ARBA00023251"/>
    </source>
</evidence>
<accession>A0ABR6TJZ4</accession>
<feature type="transmembrane region" description="Helical" evidence="10">
    <location>
        <begin position="90"/>
        <end position="113"/>
    </location>
</feature>
<dbReference type="InterPro" id="IPR051327">
    <property type="entry name" value="MATE_MepA_subfamily"/>
</dbReference>
<proteinExistence type="inferred from homology"/>
<evidence type="ECO:0000256" key="8">
    <source>
        <dbReference type="ARBA" id="ARBA00023136"/>
    </source>
</evidence>
<evidence type="ECO:0000256" key="2">
    <source>
        <dbReference type="ARBA" id="ARBA00008417"/>
    </source>
</evidence>
<comment type="caution">
    <text evidence="11">The sequence shown here is derived from an EMBL/GenBank/DDBJ whole genome shotgun (WGS) entry which is preliminary data.</text>
</comment>
<dbReference type="NCBIfam" id="TIGR00797">
    <property type="entry name" value="matE"/>
    <property type="match status" value="1"/>
</dbReference>
<dbReference type="Pfam" id="PF01554">
    <property type="entry name" value="MatE"/>
    <property type="match status" value="2"/>
</dbReference>
<dbReference type="PANTHER" id="PTHR43823">
    <property type="entry name" value="SPORULATION PROTEIN YKVU"/>
    <property type="match status" value="1"/>
</dbReference>
<evidence type="ECO:0000256" key="10">
    <source>
        <dbReference type="SAM" id="Phobius"/>
    </source>
</evidence>
<feature type="transmembrane region" description="Helical" evidence="10">
    <location>
        <begin position="391"/>
        <end position="409"/>
    </location>
</feature>
<evidence type="ECO:0000256" key="5">
    <source>
        <dbReference type="ARBA" id="ARBA00022475"/>
    </source>
</evidence>
<keyword evidence="7 10" id="KW-1133">Transmembrane helix</keyword>
<evidence type="ECO:0000256" key="7">
    <source>
        <dbReference type="ARBA" id="ARBA00022989"/>
    </source>
</evidence>
<dbReference type="EMBL" id="JABGBW010000002">
    <property type="protein sequence ID" value="MBC2575729.1"/>
    <property type="molecule type" value="Genomic_DNA"/>
</dbReference>
<feature type="transmembrane region" description="Helical" evidence="10">
    <location>
        <begin position="191"/>
        <end position="212"/>
    </location>
</feature>
<keyword evidence="8 10" id="KW-0472">Membrane</keyword>
<dbReference type="InterPro" id="IPR002528">
    <property type="entry name" value="MATE_fam"/>
</dbReference>
<feature type="transmembrane region" description="Helical" evidence="10">
    <location>
        <begin position="355"/>
        <end position="379"/>
    </location>
</feature>
<feature type="transmembrane region" description="Helical" evidence="10">
    <location>
        <begin position="415"/>
        <end position="435"/>
    </location>
</feature>
<sequence>MKRDLGNEKISVLLLDQSVPAILSMLVAAIYNLVDRMFIGRINSLGLTAIGITMPFQIVQMAFVLLIGVGGSTLISIKYGEGKIKSAENILINSFIFFIITELLVTILCLIFINPIFSLLGVSNNVYGLAKDYIVVMLLGGIPGLTGYCLNNTVRSLGFSRNAMTYVLLSSVLNIILDAIFIFIFGWGVKGAAIATVISQTLVTIFVLGFFIKSKGVPIKLRLNNLKVDFRVVKEVFSNGLPSFYMQVVGTVVGILLNRFIISYGGDYHLASITIISSIGLFFSMFYYGVSQGAQPIIGYNFGAGKIERSIKTVYLTLIFITFISILFMIVLELFPEFLVKFFTKDSGLIKLTVYNIKIYLLGLPFIGIHSISTTYFISIKKPRISSLLNILKFGGIIIPLLYILPNFFGINGVYISNALSDTISGIIAFVLLYIQLKNTRKEQNTL</sequence>
<evidence type="ECO:0000313" key="12">
    <source>
        <dbReference type="Proteomes" id="UP000713904"/>
    </source>
</evidence>
<protein>
    <recommendedName>
        <fullName evidence="3">Multidrug export protein MepA</fullName>
    </recommendedName>
</protein>
<dbReference type="PIRSF" id="PIRSF006603">
    <property type="entry name" value="DinF"/>
    <property type="match status" value="1"/>
</dbReference>
<feature type="transmembrane region" description="Helical" evidence="10">
    <location>
        <begin position="314"/>
        <end position="335"/>
    </location>
</feature>
<name>A0ABR6TJZ4_9FIRM</name>
<feature type="transmembrane region" description="Helical" evidence="10">
    <location>
        <begin position="133"/>
        <end position="151"/>
    </location>
</feature>
<evidence type="ECO:0000256" key="3">
    <source>
        <dbReference type="ARBA" id="ARBA00022106"/>
    </source>
</evidence>
<gene>
    <name evidence="11" type="ORF">HLB29_03425</name>
</gene>
<evidence type="ECO:0000313" key="11">
    <source>
        <dbReference type="EMBL" id="MBC2575729.1"/>
    </source>
</evidence>
<evidence type="ECO:0000256" key="6">
    <source>
        <dbReference type="ARBA" id="ARBA00022692"/>
    </source>
</evidence>
<dbReference type="InterPro" id="IPR045070">
    <property type="entry name" value="MATE_MepA-like"/>
</dbReference>
<feature type="transmembrane region" description="Helical" evidence="10">
    <location>
        <begin position="46"/>
        <end position="69"/>
    </location>
</feature>
<dbReference type="CDD" id="cd13143">
    <property type="entry name" value="MATE_MepA_like"/>
    <property type="match status" value="1"/>
</dbReference>
<keyword evidence="6 10" id="KW-0812">Transmembrane</keyword>
<feature type="transmembrane region" description="Helical" evidence="10">
    <location>
        <begin position="12"/>
        <end position="34"/>
    </location>
</feature>
<feature type="transmembrane region" description="Helical" evidence="10">
    <location>
        <begin position="163"/>
        <end position="185"/>
    </location>
</feature>
<dbReference type="RefSeq" id="WP_185623757.1">
    <property type="nucleotide sequence ID" value="NZ_JABGBW010000002.1"/>
</dbReference>
<comment type="subcellular location">
    <subcellularLocation>
        <location evidence="1">Cell membrane</location>
        <topology evidence="1">Multi-pass membrane protein</topology>
    </subcellularLocation>
</comment>
<keyword evidence="5" id="KW-1003">Cell membrane</keyword>
<keyword evidence="12" id="KW-1185">Reference proteome</keyword>
<dbReference type="InterPro" id="IPR048279">
    <property type="entry name" value="MdtK-like"/>
</dbReference>
<evidence type="ECO:0000256" key="4">
    <source>
        <dbReference type="ARBA" id="ARBA00022448"/>
    </source>
</evidence>
<comment type="similarity">
    <text evidence="2">Belongs to the multi antimicrobial extrusion (MATE) (TC 2.A.66.1) family. MepA subfamily.</text>
</comment>
<feature type="transmembrane region" description="Helical" evidence="10">
    <location>
        <begin position="244"/>
        <end position="262"/>
    </location>
</feature>
<evidence type="ECO:0000256" key="1">
    <source>
        <dbReference type="ARBA" id="ARBA00004651"/>
    </source>
</evidence>
<dbReference type="PANTHER" id="PTHR43823:SF3">
    <property type="entry name" value="MULTIDRUG EXPORT PROTEIN MEPA"/>
    <property type="match status" value="1"/>
</dbReference>
<dbReference type="Proteomes" id="UP000713904">
    <property type="component" value="Unassembled WGS sequence"/>
</dbReference>
<reference evidence="11 12" key="1">
    <citation type="submission" date="2020-05" db="EMBL/GenBank/DDBJ databases">
        <title>Draft genome of xy-202 and genomic insight in genome of the genus Peptostreptococcus.</title>
        <authorList>
            <person name="Zhang Z."/>
        </authorList>
    </citation>
    <scope>NUCLEOTIDE SEQUENCE [LARGE SCALE GENOMIC DNA]</scope>
    <source>
        <strain evidence="11 12">DSM 27025</strain>
    </source>
</reference>